<dbReference type="InterPro" id="IPR013324">
    <property type="entry name" value="RNA_pol_sigma_r3/r4-like"/>
</dbReference>
<name>W0V9N1_9BURK</name>
<evidence type="ECO:0000313" key="8">
    <source>
        <dbReference type="Proteomes" id="UP000027604"/>
    </source>
</evidence>
<evidence type="ECO:0000313" key="7">
    <source>
        <dbReference type="EMBL" id="CDG84053.1"/>
    </source>
</evidence>
<dbReference type="HOGENOM" id="CLU_047691_12_1_4"/>
<dbReference type="PATRIC" id="fig|1349767.4.peg.40"/>
<dbReference type="InterPro" id="IPR014284">
    <property type="entry name" value="RNA_pol_sigma-70_dom"/>
</dbReference>
<dbReference type="AlphaFoldDB" id="W0V9N1"/>
<feature type="domain" description="RNA polymerase sigma factor 70 region 4 type 2" evidence="6">
    <location>
        <begin position="114"/>
        <end position="166"/>
    </location>
</feature>
<evidence type="ECO:0000256" key="4">
    <source>
        <dbReference type="ARBA" id="ARBA00023163"/>
    </source>
</evidence>
<dbReference type="SUPFAM" id="SSF88659">
    <property type="entry name" value="Sigma3 and sigma4 domains of RNA polymerase sigma factors"/>
    <property type="match status" value="1"/>
</dbReference>
<dbReference type="GO" id="GO:0003677">
    <property type="term" value="F:DNA binding"/>
    <property type="evidence" value="ECO:0007669"/>
    <property type="project" value="InterPro"/>
</dbReference>
<dbReference type="GO" id="GO:0016987">
    <property type="term" value="F:sigma factor activity"/>
    <property type="evidence" value="ECO:0007669"/>
    <property type="project" value="UniProtKB-KW"/>
</dbReference>
<gene>
    <name evidence="7" type="ORF">GJA_3435</name>
</gene>
<proteinExistence type="inferred from homology"/>
<organism evidence="7 8">
    <name type="scientific">Janthinobacterium agaricidamnosum NBRC 102515 = DSM 9628</name>
    <dbReference type="NCBI Taxonomy" id="1349767"/>
    <lineage>
        <taxon>Bacteria</taxon>
        <taxon>Pseudomonadati</taxon>
        <taxon>Pseudomonadota</taxon>
        <taxon>Betaproteobacteria</taxon>
        <taxon>Burkholderiales</taxon>
        <taxon>Oxalobacteraceae</taxon>
        <taxon>Janthinobacterium</taxon>
    </lineage>
</organism>
<dbReference type="Pfam" id="PF04542">
    <property type="entry name" value="Sigma70_r2"/>
    <property type="match status" value="1"/>
</dbReference>
<feature type="domain" description="RNA polymerase sigma-70 region 2" evidence="5">
    <location>
        <begin position="15"/>
        <end position="79"/>
    </location>
</feature>
<evidence type="ECO:0000259" key="5">
    <source>
        <dbReference type="Pfam" id="PF04542"/>
    </source>
</evidence>
<dbReference type="SUPFAM" id="SSF88946">
    <property type="entry name" value="Sigma2 domain of RNA polymerase sigma factors"/>
    <property type="match status" value="1"/>
</dbReference>
<dbReference type="Proteomes" id="UP000027604">
    <property type="component" value="Chromosome I"/>
</dbReference>
<keyword evidence="3" id="KW-0731">Sigma factor</keyword>
<keyword evidence="4" id="KW-0804">Transcription</keyword>
<dbReference type="PANTHER" id="PTHR43133:SF63">
    <property type="entry name" value="RNA POLYMERASE SIGMA FACTOR FECI-RELATED"/>
    <property type="match status" value="1"/>
</dbReference>
<dbReference type="Gene3D" id="1.10.10.10">
    <property type="entry name" value="Winged helix-like DNA-binding domain superfamily/Winged helix DNA-binding domain"/>
    <property type="match status" value="1"/>
</dbReference>
<protein>
    <submittedName>
        <fullName evidence="7">RNA polymerase sigma factor, sigma-70 family protein</fullName>
    </submittedName>
</protein>
<dbReference type="PANTHER" id="PTHR43133">
    <property type="entry name" value="RNA POLYMERASE ECF-TYPE SIGMA FACTO"/>
    <property type="match status" value="1"/>
</dbReference>
<dbReference type="EMBL" id="HG322949">
    <property type="protein sequence ID" value="CDG84053.1"/>
    <property type="molecule type" value="Genomic_DNA"/>
</dbReference>
<keyword evidence="2" id="KW-0805">Transcription regulation</keyword>
<sequence length="175" mass="19535">MSADSINRNEFLSLLFHNHHGWLAAWLRKKTGCPHRAADLAQEAFARILMLPDPRRLEQPRAFMVTTATRIIIDEQRRRMLEQSYLEALYRLHGDDPLCADSPEQIMLAVQALQAIDSMLGGLAAKPRRAFLLSRLDGLGHAEIAAELGVSASMVKQYLASALGHCYRVLYPAAA</sequence>
<dbReference type="InterPro" id="IPR013249">
    <property type="entry name" value="RNA_pol_sigma70_r4_t2"/>
</dbReference>
<dbReference type="GO" id="GO:0006352">
    <property type="term" value="P:DNA-templated transcription initiation"/>
    <property type="evidence" value="ECO:0007669"/>
    <property type="project" value="InterPro"/>
</dbReference>
<dbReference type="eggNOG" id="COG1595">
    <property type="taxonomic scope" value="Bacteria"/>
</dbReference>
<evidence type="ECO:0000256" key="2">
    <source>
        <dbReference type="ARBA" id="ARBA00023015"/>
    </source>
</evidence>
<dbReference type="RefSeq" id="WP_242404558.1">
    <property type="nucleotide sequence ID" value="NZ_BCTH01000054.1"/>
</dbReference>
<reference evidence="7 8" key="1">
    <citation type="journal article" date="2015" name="Genome Announc.">
        <title>Genome Sequence of Mushroom Soft-Rot Pathogen Janthinobacterium agaricidamnosum.</title>
        <authorList>
            <person name="Graupner K."/>
            <person name="Lackner G."/>
            <person name="Hertweck C."/>
        </authorList>
    </citation>
    <scope>NUCLEOTIDE SEQUENCE [LARGE SCALE GENOMIC DNA]</scope>
    <source>
        <strain evidence="8">NBRC 102515 / DSM 9628</strain>
    </source>
</reference>
<evidence type="ECO:0000256" key="3">
    <source>
        <dbReference type="ARBA" id="ARBA00023082"/>
    </source>
</evidence>
<dbReference type="Gene3D" id="1.10.1740.10">
    <property type="match status" value="1"/>
</dbReference>
<dbReference type="InterPro" id="IPR007627">
    <property type="entry name" value="RNA_pol_sigma70_r2"/>
</dbReference>
<evidence type="ECO:0000256" key="1">
    <source>
        <dbReference type="ARBA" id="ARBA00010641"/>
    </source>
</evidence>
<keyword evidence="8" id="KW-1185">Reference proteome</keyword>
<accession>W0V9N1</accession>
<comment type="similarity">
    <text evidence="1">Belongs to the sigma-70 factor family. ECF subfamily.</text>
</comment>
<dbReference type="InterPro" id="IPR039425">
    <property type="entry name" value="RNA_pol_sigma-70-like"/>
</dbReference>
<dbReference type="KEGG" id="jag:GJA_3435"/>
<dbReference type="InterPro" id="IPR036388">
    <property type="entry name" value="WH-like_DNA-bd_sf"/>
</dbReference>
<dbReference type="NCBIfam" id="TIGR02937">
    <property type="entry name" value="sigma70-ECF"/>
    <property type="match status" value="1"/>
</dbReference>
<evidence type="ECO:0000259" key="6">
    <source>
        <dbReference type="Pfam" id="PF08281"/>
    </source>
</evidence>
<dbReference type="STRING" id="1349767.GJA_3435"/>
<dbReference type="Pfam" id="PF08281">
    <property type="entry name" value="Sigma70_r4_2"/>
    <property type="match status" value="1"/>
</dbReference>
<dbReference type="InterPro" id="IPR013325">
    <property type="entry name" value="RNA_pol_sigma_r2"/>
</dbReference>